<organism evidence="1 2">
    <name type="scientific">Desulfoluna limicola</name>
    <dbReference type="NCBI Taxonomy" id="2810562"/>
    <lineage>
        <taxon>Bacteria</taxon>
        <taxon>Pseudomonadati</taxon>
        <taxon>Thermodesulfobacteriota</taxon>
        <taxon>Desulfobacteria</taxon>
        <taxon>Desulfobacterales</taxon>
        <taxon>Desulfolunaceae</taxon>
        <taxon>Desulfoluna</taxon>
    </lineage>
</organism>
<name>A0ABM7PF73_9BACT</name>
<dbReference type="EMBL" id="AP024488">
    <property type="protein sequence ID" value="BCS96248.1"/>
    <property type="molecule type" value="Genomic_DNA"/>
</dbReference>
<keyword evidence="2" id="KW-1185">Reference proteome</keyword>
<proteinExistence type="predicted"/>
<evidence type="ECO:0000313" key="2">
    <source>
        <dbReference type="Proteomes" id="UP001320148"/>
    </source>
</evidence>
<accession>A0ABM7PF73</accession>
<protein>
    <submittedName>
        <fullName evidence="1">Uncharacterized protein</fullName>
    </submittedName>
</protein>
<reference evidence="1 2" key="1">
    <citation type="submission" date="2021-02" db="EMBL/GenBank/DDBJ databases">
        <title>Complete genome of Desulfoluna sp. strain ASN36.</title>
        <authorList>
            <person name="Takahashi A."/>
            <person name="Kojima H."/>
            <person name="Fukui M."/>
        </authorList>
    </citation>
    <scope>NUCLEOTIDE SEQUENCE [LARGE SCALE GENOMIC DNA]</scope>
    <source>
        <strain evidence="1 2">ASN36</strain>
    </source>
</reference>
<gene>
    <name evidence="1" type="ORF">DSLASN_18800</name>
</gene>
<dbReference type="Proteomes" id="UP001320148">
    <property type="component" value="Chromosome"/>
</dbReference>
<sequence length="54" mass="5739">MNSKGPVMGEDWSVAVKAKEFWKALLCGGGQASEMVGKQGVGVAPSFAWNLKRV</sequence>
<evidence type="ECO:0000313" key="1">
    <source>
        <dbReference type="EMBL" id="BCS96248.1"/>
    </source>
</evidence>